<gene>
    <name evidence="1" type="ORF">PCON_09025</name>
</gene>
<reference evidence="1 2" key="1">
    <citation type="journal article" date="2013" name="PLoS Genet.">
        <title>The genome and development-dependent transcriptomes of Pyronema confluens: a window into fungal evolution.</title>
        <authorList>
            <person name="Traeger S."/>
            <person name="Altegoer F."/>
            <person name="Freitag M."/>
            <person name="Gabaldon T."/>
            <person name="Kempken F."/>
            <person name="Kumar A."/>
            <person name="Marcet-Houben M."/>
            <person name="Poggeler S."/>
            <person name="Stajich J.E."/>
            <person name="Nowrousian M."/>
        </authorList>
    </citation>
    <scope>NUCLEOTIDE SEQUENCE [LARGE SCALE GENOMIC DNA]</scope>
    <source>
        <strain evidence="2">CBS 100304</strain>
        <tissue evidence="1">Vegetative mycelium</tissue>
    </source>
</reference>
<sequence>MDVCALNPMHKNGWKHGDHGNYVSL</sequence>
<proteinExistence type="predicted"/>
<organism evidence="1 2">
    <name type="scientific">Pyronema omphalodes (strain CBS 100304)</name>
    <name type="common">Pyronema confluens</name>
    <dbReference type="NCBI Taxonomy" id="1076935"/>
    <lineage>
        <taxon>Eukaryota</taxon>
        <taxon>Fungi</taxon>
        <taxon>Dikarya</taxon>
        <taxon>Ascomycota</taxon>
        <taxon>Pezizomycotina</taxon>
        <taxon>Pezizomycetes</taxon>
        <taxon>Pezizales</taxon>
        <taxon>Pyronemataceae</taxon>
        <taxon>Pyronema</taxon>
    </lineage>
</organism>
<dbReference type="EMBL" id="HF935464">
    <property type="protein sequence ID" value="CCX30686.1"/>
    <property type="molecule type" value="Genomic_DNA"/>
</dbReference>
<name>U4LTB5_PYROM</name>
<accession>U4LTB5</accession>
<evidence type="ECO:0000313" key="1">
    <source>
        <dbReference type="EMBL" id="CCX30686.1"/>
    </source>
</evidence>
<dbReference type="AlphaFoldDB" id="U4LTB5"/>
<dbReference type="Proteomes" id="UP000018144">
    <property type="component" value="Unassembled WGS sequence"/>
</dbReference>
<protein>
    <submittedName>
        <fullName evidence="1">Uncharacterized protein</fullName>
    </submittedName>
</protein>
<keyword evidence="2" id="KW-1185">Reference proteome</keyword>
<evidence type="ECO:0000313" key="2">
    <source>
        <dbReference type="Proteomes" id="UP000018144"/>
    </source>
</evidence>